<evidence type="ECO:0000313" key="2">
    <source>
        <dbReference type="Proteomes" id="UP000321150"/>
    </source>
</evidence>
<dbReference type="RefSeq" id="WP_111960111.1">
    <property type="nucleotide sequence ID" value="NZ_BJYI01000026.1"/>
</dbReference>
<dbReference type="AlphaFoldDB" id="A0A511YFU2"/>
<dbReference type="EMBL" id="BJYI01000026">
    <property type="protein sequence ID" value="GEN74077.1"/>
    <property type="molecule type" value="Genomic_DNA"/>
</dbReference>
<reference evidence="1 2" key="1">
    <citation type="submission" date="2019-07" db="EMBL/GenBank/DDBJ databases">
        <title>Whole genome shotgun sequence of Chryseobacterium lathyri NBRC 105250.</title>
        <authorList>
            <person name="Hosoyama A."/>
            <person name="Uohara A."/>
            <person name="Ohji S."/>
            <person name="Ichikawa N."/>
        </authorList>
    </citation>
    <scope>NUCLEOTIDE SEQUENCE [LARGE SCALE GENOMIC DNA]</scope>
    <source>
        <strain evidence="1 2">NBRC 105250</strain>
    </source>
</reference>
<accession>A0A511YFU2</accession>
<dbReference type="Proteomes" id="UP000321150">
    <property type="component" value="Unassembled WGS sequence"/>
</dbReference>
<sequence length="337" mass="38276">MNERFKVGPQSYYEMLVKPHFADLLPDGSFNGTLSEFTVMSDVSSKKKIVEILGKQNILKRRDASCNIVFSPVGKASIRQIETDEVYGATKHCENEFYKGCLEDFRNKDPKFRDYIMDFFLKAIKVDITSNAYFGDIDRPNDGNGVWSWNVFDGIFKQYAKYINDGVIPANQTSAFNSGELTPSDGKNYLDWAYKNQDIFLKHLPNNMKAFYVSQSIFDAYEDFLILAGLANNIQYMQNGFKSLKYKDIDVLVETTWDPILFALNNGVAAHACILTIRGNFVFATDSSYGEATPEGVKALLVWYSYDELTWKYANFMRAGTGIAYPEHTVFGMTNIA</sequence>
<dbReference type="OrthoDB" id="638270at2"/>
<comment type="caution">
    <text evidence="1">The sequence shown here is derived from an EMBL/GenBank/DDBJ whole genome shotgun (WGS) entry which is preliminary data.</text>
</comment>
<gene>
    <name evidence="1" type="ORF">CLA01_41490</name>
</gene>
<evidence type="ECO:0000313" key="1">
    <source>
        <dbReference type="EMBL" id="GEN74077.1"/>
    </source>
</evidence>
<proteinExistence type="predicted"/>
<organism evidence="1 2">
    <name type="scientific">Chryseobacterium lathyri</name>
    <dbReference type="NCBI Taxonomy" id="395933"/>
    <lineage>
        <taxon>Bacteria</taxon>
        <taxon>Pseudomonadati</taxon>
        <taxon>Bacteroidota</taxon>
        <taxon>Flavobacteriia</taxon>
        <taxon>Flavobacteriales</taxon>
        <taxon>Weeksellaceae</taxon>
        <taxon>Chryseobacterium group</taxon>
        <taxon>Chryseobacterium</taxon>
    </lineage>
</organism>
<name>A0A511YFU2_9FLAO</name>
<protein>
    <submittedName>
        <fullName evidence="1">Uncharacterized protein</fullName>
    </submittedName>
</protein>